<dbReference type="EMBL" id="WHOS01000067">
    <property type="protein sequence ID" value="NUB03561.1"/>
    <property type="molecule type" value="Genomic_DNA"/>
</dbReference>
<name>A0ABX2KLH7_9PROT</name>
<gene>
    <name evidence="2" type="ORF">GBZ48_30545</name>
</gene>
<dbReference type="SUPFAM" id="SSF56935">
    <property type="entry name" value="Porins"/>
    <property type="match status" value="1"/>
</dbReference>
<dbReference type="Proteomes" id="UP000605086">
    <property type="component" value="Unassembled WGS sequence"/>
</dbReference>
<dbReference type="Gene3D" id="1.25.40.10">
    <property type="entry name" value="Tetratricopeptide repeat domain"/>
    <property type="match status" value="1"/>
</dbReference>
<sequence length="538" mass="58835">MVPCIPPHPSHASHGPLPSPGAGEGAIGLVLAFLLLLATPAQAQPVRVEAVREAGTARFALHWSGTVTTETQRDGRELVLRFSRPLGDVPLDRVPERLESWVDNILYGYDSVVLVLGPGVEAAVATDPAGLSVALTRSAAAPSREAQAANRAADRAAQRRLDYFRALALMEGGDVRPARTLLRDLLAQDPKDAQSTALLAQAEERLGRWRDAIMAYDTALELTPDEPSLVRGKALLLHETADRSRLDLDWQKVRGADMQRIARFSGVQELGRSTSLTWALERREVDVDSTRREDGRLEPFHGARSRLEAALVHDWPELERSALALYAAPQTLGAGYSHLWRGDESETRAGFAWSEPSFAFLEGIVDGGRRDRLFVQHENRLSDRWALSLGAGYNRYGLSGEAGLARSATLEGSLRYTLNAVGPLASVAYVLDAEYVAHREERQDANGQPYIPLPAATREVHALQLNVEDYLTDYVRYAAQLGYAYDRRGRSGPQGAISLGWEPADNLELGFRASHARSTARGTASAVNSAGLTLVWRY</sequence>
<accession>A0ABX2KLH7</accession>
<protein>
    <submittedName>
        <fullName evidence="2">Tetratricopeptide repeat protein</fullName>
    </submittedName>
</protein>
<feature type="repeat" description="TPR" evidence="1">
    <location>
        <begin position="193"/>
        <end position="226"/>
    </location>
</feature>
<keyword evidence="1" id="KW-0802">TPR repeat</keyword>
<dbReference type="InterPro" id="IPR011990">
    <property type="entry name" value="TPR-like_helical_dom_sf"/>
</dbReference>
<reference evidence="2 3" key="1">
    <citation type="submission" date="2019-10" db="EMBL/GenBank/DDBJ databases">
        <title>Genome sequence of Azospirillum melinis.</title>
        <authorList>
            <person name="Ambrosini A."/>
            <person name="Sant'Anna F.H."/>
            <person name="Cassan F.D."/>
            <person name="Souza E.M."/>
            <person name="Passaglia L.M.P."/>
        </authorList>
    </citation>
    <scope>NUCLEOTIDE SEQUENCE [LARGE SCALE GENOMIC DNA]</scope>
    <source>
        <strain evidence="2 3">TMCY0552</strain>
    </source>
</reference>
<dbReference type="SUPFAM" id="SSF48452">
    <property type="entry name" value="TPR-like"/>
    <property type="match status" value="1"/>
</dbReference>
<keyword evidence="3" id="KW-1185">Reference proteome</keyword>
<evidence type="ECO:0000313" key="3">
    <source>
        <dbReference type="Proteomes" id="UP000605086"/>
    </source>
</evidence>
<dbReference type="InterPro" id="IPR019734">
    <property type="entry name" value="TPR_rpt"/>
</dbReference>
<organism evidence="2 3">
    <name type="scientific">Azospirillum melinis</name>
    <dbReference type="NCBI Taxonomy" id="328839"/>
    <lineage>
        <taxon>Bacteria</taxon>
        <taxon>Pseudomonadati</taxon>
        <taxon>Pseudomonadota</taxon>
        <taxon>Alphaproteobacteria</taxon>
        <taxon>Rhodospirillales</taxon>
        <taxon>Azospirillaceae</taxon>
        <taxon>Azospirillum</taxon>
    </lineage>
</organism>
<proteinExistence type="predicted"/>
<evidence type="ECO:0000256" key="1">
    <source>
        <dbReference type="PROSITE-ProRule" id="PRU00339"/>
    </source>
</evidence>
<dbReference type="Pfam" id="PF13432">
    <property type="entry name" value="TPR_16"/>
    <property type="match status" value="1"/>
</dbReference>
<comment type="caution">
    <text evidence="2">The sequence shown here is derived from an EMBL/GenBank/DDBJ whole genome shotgun (WGS) entry which is preliminary data.</text>
</comment>
<dbReference type="PROSITE" id="PS50005">
    <property type="entry name" value="TPR"/>
    <property type="match status" value="1"/>
</dbReference>
<evidence type="ECO:0000313" key="2">
    <source>
        <dbReference type="EMBL" id="NUB03561.1"/>
    </source>
</evidence>